<keyword evidence="6" id="KW-1185">Reference proteome</keyword>
<name>A0A4P6X4U1_HYDPS</name>
<evidence type="ECO:0000313" key="6">
    <source>
        <dbReference type="Proteomes" id="UP000293912"/>
    </source>
</evidence>
<accession>A0A4P6X4U1</accession>
<dbReference type="PANTHER" id="PTHR43685:SF5">
    <property type="entry name" value="GLYCOSYLTRANSFERASE EPSE-RELATED"/>
    <property type="match status" value="1"/>
</dbReference>
<organism evidence="5 6">
    <name type="scientific">Hydrogenophaga pseudoflava</name>
    <name type="common">Pseudomonas carboxydoflava</name>
    <dbReference type="NCBI Taxonomy" id="47421"/>
    <lineage>
        <taxon>Bacteria</taxon>
        <taxon>Pseudomonadati</taxon>
        <taxon>Pseudomonadota</taxon>
        <taxon>Betaproteobacteria</taxon>
        <taxon>Burkholderiales</taxon>
        <taxon>Comamonadaceae</taxon>
        <taxon>Hydrogenophaga</taxon>
    </lineage>
</organism>
<dbReference type="EMBL" id="CP037867">
    <property type="protein sequence ID" value="QBM29558.1"/>
    <property type="molecule type" value="Genomic_DNA"/>
</dbReference>
<dbReference type="CDD" id="cd04196">
    <property type="entry name" value="GT_2_like_d"/>
    <property type="match status" value="1"/>
</dbReference>
<dbReference type="InterPro" id="IPR001173">
    <property type="entry name" value="Glyco_trans_2-like"/>
</dbReference>
<dbReference type="SUPFAM" id="SSF53448">
    <property type="entry name" value="Nucleotide-diphospho-sugar transferases"/>
    <property type="match status" value="1"/>
</dbReference>
<dbReference type="AlphaFoldDB" id="A0A4P6X4U1"/>
<gene>
    <name evidence="5" type="primary">epsE3</name>
    <name evidence="5" type="ORF">HPF_17820</name>
</gene>
<keyword evidence="3 5" id="KW-0808">Transferase</keyword>
<dbReference type="Pfam" id="PF00535">
    <property type="entry name" value="Glycos_transf_2"/>
    <property type="match status" value="1"/>
</dbReference>
<sequence>MSEASGAAPCVHVLLASYQGGRYIREQLESIAGQTHPNWTLTVSDDGSTDDTVRLCEAFADKHGDHRIRLVKGPGRRSTANFFHLLRTVEPTSNHDLIAFSDQDDVWLPEKLSRAVHALRALRPTTGQPALYAARTRLVNERLEPIGVSRLPQRPLGFGNALLQNVASGNTMVFNQPLLRLMRRVKPEHSVLHDWTAYQVVTGCGGQMHFDPEPCLLYRQHADNLIGSQGRSWDKVLRMGMLFKGQYRTWGDQTEAAMNDIANELQPKALDVLRKFQDMRRRPDLIGRMQAGRHSGLWRQTRSGRASFWLGLALNQL</sequence>
<keyword evidence="2 5" id="KW-0328">Glycosyltransferase</keyword>
<dbReference type="RefSeq" id="WP_133157400.1">
    <property type="nucleotide sequence ID" value="NZ_CP037867.1"/>
</dbReference>
<dbReference type="Proteomes" id="UP000293912">
    <property type="component" value="Chromosome"/>
</dbReference>
<proteinExistence type="inferred from homology"/>
<evidence type="ECO:0000259" key="4">
    <source>
        <dbReference type="Pfam" id="PF00535"/>
    </source>
</evidence>
<dbReference type="EC" id="2.4.-.-" evidence="5"/>
<feature type="domain" description="Glycosyltransferase 2-like" evidence="4">
    <location>
        <begin position="13"/>
        <end position="136"/>
    </location>
</feature>
<dbReference type="GO" id="GO:0016757">
    <property type="term" value="F:glycosyltransferase activity"/>
    <property type="evidence" value="ECO:0007669"/>
    <property type="project" value="UniProtKB-KW"/>
</dbReference>
<comment type="similarity">
    <text evidence="1">Belongs to the glycosyltransferase 2 family.</text>
</comment>
<dbReference type="InterPro" id="IPR050834">
    <property type="entry name" value="Glycosyltransf_2"/>
</dbReference>
<dbReference type="KEGG" id="hpse:HPF_17820"/>
<evidence type="ECO:0000256" key="2">
    <source>
        <dbReference type="ARBA" id="ARBA00022676"/>
    </source>
</evidence>
<dbReference type="Gene3D" id="3.90.550.10">
    <property type="entry name" value="Spore Coat Polysaccharide Biosynthesis Protein SpsA, Chain A"/>
    <property type="match status" value="1"/>
</dbReference>
<evidence type="ECO:0000313" key="5">
    <source>
        <dbReference type="EMBL" id="QBM29558.1"/>
    </source>
</evidence>
<evidence type="ECO:0000256" key="3">
    <source>
        <dbReference type="ARBA" id="ARBA00022679"/>
    </source>
</evidence>
<evidence type="ECO:0000256" key="1">
    <source>
        <dbReference type="ARBA" id="ARBA00006739"/>
    </source>
</evidence>
<reference evidence="5 6" key="1">
    <citation type="submission" date="2019-03" db="EMBL/GenBank/DDBJ databases">
        <authorList>
            <person name="Sebastian G."/>
            <person name="Baumann P."/>
            <person name="Ruckert C."/>
            <person name="Kalinowski J."/>
            <person name="Nebel B."/>
            <person name="Takors R."/>
            <person name="Blombach B."/>
        </authorList>
    </citation>
    <scope>NUCLEOTIDE SEQUENCE [LARGE SCALE GENOMIC DNA]</scope>
    <source>
        <strain evidence="5 6">DSM 1084</strain>
    </source>
</reference>
<protein>
    <submittedName>
        <fullName evidence="5">Glycosyltransferase EpsE</fullName>
        <ecNumber evidence="5">2.4.-.-</ecNumber>
    </submittedName>
</protein>
<dbReference type="InterPro" id="IPR029044">
    <property type="entry name" value="Nucleotide-diphossugar_trans"/>
</dbReference>
<dbReference type="PANTHER" id="PTHR43685">
    <property type="entry name" value="GLYCOSYLTRANSFERASE"/>
    <property type="match status" value="1"/>
</dbReference>